<dbReference type="InParanoid" id="Q2GQV7"/>
<dbReference type="AlphaFoldDB" id="Q2GQV7"/>
<name>Q2GQV7_CHAGB</name>
<protein>
    <submittedName>
        <fullName evidence="1">Uncharacterized protein</fullName>
    </submittedName>
</protein>
<sequence>MGCVGYTTAGPTQIPYSAEAVTGDGPWISSYNSSFEPSGSRRGHPRLSPTLNRYFGLRPFTSIMDVDCGFDIFPRLDAADEADRPAYQQFLGEIIDTYKDPHGEKGSWEERKVLQLPAGDSGGYFGDRVRW</sequence>
<gene>
    <name evidence="1" type="ORF">CHGG_09647</name>
</gene>
<dbReference type="RefSeq" id="XP_001227574.1">
    <property type="nucleotide sequence ID" value="XM_001227573.1"/>
</dbReference>
<dbReference type="OrthoDB" id="265717at2759"/>
<accession>Q2GQV7</accession>
<evidence type="ECO:0000313" key="2">
    <source>
        <dbReference type="Proteomes" id="UP000001056"/>
    </source>
</evidence>
<keyword evidence="2" id="KW-1185">Reference proteome</keyword>
<dbReference type="VEuPathDB" id="FungiDB:CHGG_09647"/>
<dbReference type="HOGENOM" id="CLU_1927355_0_0_1"/>
<organism evidence="1 2">
    <name type="scientific">Chaetomium globosum (strain ATCC 6205 / CBS 148.51 / DSM 1962 / NBRC 6347 / NRRL 1970)</name>
    <name type="common">Soil fungus</name>
    <dbReference type="NCBI Taxonomy" id="306901"/>
    <lineage>
        <taxon>Eukaryota</taxon>
        <taxon>Fungi</taxon>
        <taxon>Dikarya</taxon>
        <taxon>Ascomycota</taxon>
        <taxon>Pezizomycotina</taxon>
        <taxon>Sordariomycetes</taxon>
        <taxon>Sordariomycetidae</taxon>
        <taxon>Sordariales</taxon>
        <taxon>Chaetomiaceae</taxon>
        <taxon>Chaetomium</taxon>
    </lineage>
</organism>
<dbReference type="Proteomes" id="UP000001056">
    <property type="component" value="Unassembled WGS sequence"/>
</dbReference>
<reference evidence="2" key="1">
    <citation type="journal article" date="2015" name="Genome Announc.">
        <title>Draft genome sequence of the cellulolytic fungus Chaetomium globosum.</title>
        <authorList>
            <person name="Cuomo C.A."/>
            <person name="Untereiner W.A."/>
            <person name="Ma L.-J."/>
            <person name="Grabherr M."/>
            <person name="Birren B.W."/>
        </authorList>
    </citation>
    <scope>NUCLEOTIDE SEQUENCE [LARGE SCALE GENOMIC DNA]</scope>
    <source>
        <strain evidence="2">ATCC 6205 / CBS 148.51 / DSM 1962 / NBRC 6347 / NRRL 1970</strain>
    </source>
</reference>
<dbReference type="EMBL" id="CH408035">
    <property type="protein sequence ID" value="EAQ83243.1"/>
    <property type="molecule type" value="Genomic_DNA"/>
</dbReference>
<evidence type="ECO:0000313" key="1">
    <source>
        <dbReference type="EMBL" id="EAQ83243.1"/>
    </source>
</evidence>
<proteinExistence type="predicted"/>
<dbReference type="GeneID" id="4396073"/>